<sequence>MSYPMTQLGSRAISHYNASPTTDEEEREYDRLRDLARSEARKRAQLSQQSQQAYQSGNKAAASDLSKQAKKHAAKMDEYNRQARDYIFRANNHDQPEDTIDLHGLFVEEAEEILEQRIRAASSRGEEGLHVIVGKGNHSTNHVRKLAPAVERICQEQGLKHKEEENEGRIYIWLRPGTGGENVTPPGWGQNQQQHHHHQQQNHHQQPNYHQQPQGGYPGHQQQQQHQQPDLVEEVAKAVLPKIFKKMGECCVIM</sequence>
<dbReference type="PANTHER" id="PTHR47417">
    <property type="entry name" value="SMR DOMAIN-CONTAINING PROTEIN YPL199C"/>
    <property type="match status" value="1"/>
</dbReference>
<dbReference type="OMA" id="DYIFREN"/>
<evidence type="ECO:0000313" key="4">
    <source>
        <dbReference type="Proteomes" id="UP000018144"/>
    </source>
</evidence>
<dbReference type="EMBL" id="HF935604">
    <property type="protein sequence ID" value="CCX31551.1"/>
    <property type="molecule type" value="Genomic_DNA"/>
</dbReference>
<dbReference type="eggNOG" id="KOG2401">
    <property type="taxonomic scope" value="Eukaryota"/>
</dbReference>
<dbReference type="InterPro" id="IPR002625">
    <property type="entry name" value="Smr_dom"/>
</dbReference>
<dbReference type="SMART" id="SM00463">
    <property type="entry name" value="SMR"/>
    <property type="match status" value="1"/>
</dbReference>
<evidence type="ECO:0000256" key="1">
    <source>
        <dbReference type="SAM" id="MobiDB-lite"/>
    </source>
</evidence>
<evidence type="ECO:0000259" key="2">
    <source>
        <dbReference type="PROSITE" id="PS50828"/>
    </source>
</evidence>
<feature type="domain" description="Smr" evidence="2">
    <location>
        <begin position="100"/>
        <end position="175"/>
    </location>
</feature>
<dbReference type="STRING" id="1076935.U4LUD0"/>
<protein>
    <submittedName>
        <fullName evidence="3">Similar to Smr domain-containing protein C11H11.03c acc. no. Q9UTP4</fullName>
    </submittedName>
</protein>
<proteinExistence type="predicted"/>
<feature type="compositionally biased region" description="Basic and acidic residues" evidence="1">
    <location>
        <begin position="28"/>
        <end position="42"/>
    </location>
</feature>
<accession>U4LUD0</accession>
<dbReference type="InterPro" id="IPR036063">
    <property type="entry name" value="Smr_dom_sf"/>
</dbReference>
<name>U4LUD0_PYROM</name>
<feature type="region of interest" description="Disordered" evidence="1">
    <location>
        <begin position="181"/>
        <end position="230"/>
    </location>
</feature>
<dbReference type="OrthoDB" id="3231855at2759"/>
<keyword evidence="4" id="KW-1185">Reference proteome</keyword>
<dbReference type="PROSITE" id="PS50828">
    <property type="entry name" value="SMR"/>
    <property type="match status" value="1"/>
</dbReference>
<organism evidence="3 4">
    <name type="scientific">Pyronema omphalodes (strain CBS 100304)</name>
    <name type="common">Pyronema confluens</name>
    <dbReference type="NCBI Taxonomy" id="1076935"/>
    <lineage>
        <taxon>Eukaryota</taxon>
        <taxon>Fungi</taxon>
        <taxon>Dikarya</taxon>
        <taxon>Ascomycota</taxon>
        <taxon>Pezizomycotina</taxon>
        <taxon>Pezizomycetes</taxon>
        <taxon>Pezizales</taxon>
        <taxon>Pyronemataceae</taxon>
        <taxon>Pyronema</taxon>
    </lineage>
</organism>
<dbReference type="SMART" id="SM01162">
    <property type="entry name" value="DUF1771"/>
    <property type="match status" value="1"/>
</dbReference>
<dbReference type="InterPro" id="IPR053020">
    <property type="entry name" value="Smr_domain_protein"/>
</dbReference>
<dbReference type="Proteomes" id="UP000018144">
    <property type="component" value="Unassembled WGS sequence"/>
</dbReference>
<dbReference type="InterPro" id="IPR013899">
    <property type="entry name" value="DUF1771"/>
</dbReference>
<dbReference type="SUPFAM" id="SSF160443">
    <property type="entry name" value="SMR domain-like"/>
    <property type="match status" value="1"/>
</dbReference>
<dbReference type="AlphaFoldDB" id="U4LUD0"/>
<evidence type="ECO:0000313" key="3">
    <source>
        <dbReference type="EMBL" id="CCX31551.1"/>
    </source>
</evidence>
<dbReference type="PANTHER" id="PTHR47417:SF1">
    <property type="entry name" value="SMR DOMAIN-CONTAINING PROTEIN YPL199C"/>
    <property type="match status" value="1"/>
</dbReference>
<feature type="compositionally biased region" description="Low complexity" evidence="1">
    <location>
        <begin position="45"/>
        <end position="56"/>
    </location>
</feature>
<dbReference type="Pfam" id="PF01713">
    <property type="entry name" value="Smr"/>
    <property type="match status" value="1"/>
</dbReference>
<feature type="compositionally biased region" description="Low complexity" evidence="1">
    <location>
        <begin position="202"/>
        <end position="229"/>
    </location>
</feature>
<dbReference type="Pfam" id="PF08590">
    <property type="entry name" value="DUF1771"/>
    <property type="match status" value="1"/>
</dbReference>
<gene>
    <name evidence="3" type="ORF">PCON_10900</name>
</gene>
<dbReference type="Gene3D" id="3.30.1370.110">
    <property type="match status" value="1"/>
</dbReference>
<reference evidence="3 4" key="1">
    <citation type="journal article" date="2013" name="PLoS Genet.">
        <title>The genome and development-dependent transcriptomes of Pyronema confluens: a window into fungal evolution.</title>
        <authorList>
            <person name="Traeger S."/>
            <person name="Altegoer F."/>
            <person name="Freitag M."/>
            <person name="Gabaldon T."/>
            <person name="Kempken F."/>
            <person name="Kumar A."/>
            <person name="Marcet-Houben M."/>
            <person name="Poggeler S."/>
            <person name="Stajich J.E."/>
            <person name="Nowrousian M."/>
        </authorList>
    </citation>
    <scope>NUCLEOTIDE SEQUENCE [LARGE SCALE GENOMIC DNA]</scope>
    <source>
        <strain evidence="4">CBS 100304</strain>
        <tissue evidence="3">Vegetative mycelium</tissue>
    </source>
</reference>
<feature type="region of interest" description="Disordered" evidence="1">
    <location>
        <begin position="1"/>
        <end position="75"/>
    </location>
</feature>